<feature type="transmembrane region" description="Helical" evidence="1">
    <location>
        <begin position="26"/>
        <end position="46"/>
    </location>
</feature>
<proteinExistence type="predicted"/>
<dbReference type="Pfam" id="PF20152">
    <property type="entry name" value="DUF6534"/>
    <property type="match status" value="1"/>
</dbReference>
<feature type="transmembrane region" description="Helical" evidence="1">
    <location>
        <begin position="143"/>
        <end position="163"/>
    </location>
</feature>
<dbReference type="Proteomes" id="UP001175228">
    <property type="component" value="Unassembled WGS sequence"/>
</dbReference>
<keyword evidence="1" id="KW-1133">Transmembrane helix</keyword>
<dbReference type="AlphaFoldDB" id="A0AA39PB50"/>
<evidence type="ECO:0000313" key="4">
    <source>
        <dbReference type="EMBL" id="KAK0498684.1"/>
    </source>
</evidence>
<feature type="domain" description="DUF6534" evidence="2">
    <location>
        <begin position="106"/>
        <end position="184"/>
    </location>
</feature>
<keyword evidence="5" id="KW-1185">Reference proteome</keyword>
<keyword evidence="1" id="KW-0812">Transmembrane</keyword>
<evidence type="ECO:0000259" key="2">
    <source>
        <dbReference type="Pfam" id="PF20152"/>
    </source>
</evidence>
<evidence type="ECO:0000313" key="5">
    <source>
        <dbReference type="Proteomes" id="UP001175228"/>
    </source>
</evidence>
<evidence type="ECO:0000313" key="3">
    <source>
        <dbReference type="EMBL" id="KAK0480962.1"/>
    </source>
</evidence>
<evidence type="ECO:0000256" key="1">
    <source>
        <dbReference type="SAM" id="Phobius"/>
    </source>
</evidence>
<dbReference type="EMBL" id="JAUEPU010000010">
    <property type="protein sequence ID" value="KAK0498684.1"/>
    <property type="molecule type" value="Genomic_DNA"/>
</dbReference>
<feature type="transmembrane region" description="Helical" evidence="1">
    <location>
        <begin position="58"/>
        <end position="83"/>
    </location>
</feature>
<gene>
    <name evidence="4" type="ORF">EDD18DRAFT_1153231</name>
    <name evidence="3" type="ORF">EDD18DRAFT_1205151</name>
</gene>
<dbReference type="InterPro" id="IPR045339">
    <property type="entry name" value="DUF6534"/>
</dbReference>
<dbReference type="PANTHER" id="PTHR40465:SF1">
    <property type="entry name" value="DUF6534 DOMAIN-CONTAINING PROTEIN"/>
    <property type="match status" value="1"/>
</dbReference>
<accession>A0AA39PB50</accession>
<dbReference type="PANTHER" id="PTHR40465">
    <property type="entry name" value="CHROMOSOME 1, WHOLE GENOME SHOTGUN SEQUENCE"/>
    <property type="match status" value="1"/>
</dbReference>
<name>A0AA39PB50_9AGAR</name>
<keyword evidence="1" id="KW-0472">Membrane</keyword>
<organism evidence="3 5">
    <name type="scientific">Armillaria luteobubalina</name>
    <dbReference type="NCBI Taxonomy" id="153913"/>
    <lineage>
        <taxon>Eukaryota</taxon>
        <taxon>Fungi</taxon>
        <taxon>Dikarya</taxon>
        <taxon>Basidiomycota</taxon>
        <taxon>Agaricomycotina</taxon>
        <taxon>Agaricomycetes</taxon>
        <taxon>Agaricomycetidae</taxon>
        <taxon>Agaricales</taxon>
        <taxon>Marasmiineae</taxon>
        <taxon>Physalacriaceae</taxon>
        <taxon>Armillaria</taxon>
    </lineage>
</organism>
<dbReference type="EMBL" id="JAUEPU010000079">
    <property type="protein sequence ID" value="KAK0480962.1"/>
    <property type="molecule type" value="Genomic_DNA"/>
</dbReference>
<feature type="transmembrane region" description="Helical" evidence="1">
    <location>
        <begin position="95"/>
        <end position="122"/>
    </location>
</feature>
<comment type="caution">
    <text evidence="3">The sequence shown here is derived from an EMBL/GenBank/DDBJ whole genome shotgun (WGS) entry which is preliminary data.</text>
</comment>
<sequence>MFITHDVFTTFGYSFGDLDSLTADHLYWFTIPIMIAIAAGIGQFFYAYRVFLLSKSQILSIFIICTSLPNFVASIFTGIYSFQAGIITELTSRKLHIAAGISCGASALCDVIIAICMTYYLMRSTTNFRRTRILVTKIIRLTIEARSVTAVVALLGAVLFIMFPDQTFYVTPTVIMPKLYANAV</sequence>
<protein>
    <recommendedName>
        <fullName evidence="2">DUF6534 domain-containing protein</fullName>
    </recommendedName>
</protein>
<reference evidence="3" key="1">
    <citation type="submission" date="2023-06" db="EMBL/GenBank/DDBJ databases">
        <authorList>
            <consortium name="Lawrence Berkeley National Laboratory"/>
            <person name="Ahrendt S."/>
            <person name="Sahu N."/>
            <person name="Indic B."/>
            <person name="Wong-Bajracharya J."/>
            <person name="Merenyi Z."/>
            <person name="Ke H.-M."/>
            <person name="Monk M."/>
            <person name="Kocsube S."/>
            <person name="Drula E."/>
            <person name="Lipzen A."/>
            <person name="Balint B."/>
            <person name="Henrissat B."/>
            <person name="Andreopoulos B."/>
            <person name="Martin F.M."/>
            <person name="Harder C.B."/>
            <person name="Rigling D."/>
            <person name="Ford K.L."/>
            <person name="Foster G.D."/>
            <person name="Pangilinan J."/>
            <person name="Papanicolaou A."/>
            <person name="Barry K."/>
            <person name="LaButti K."/>
            <person name="Viragh M."/>
            <person name="Koriabine M."/>
            <person name="Yan M."/>
            <person name="Riley R."/>
            <person name="Champramary S."/>
            <person name="Plett K.L."/>
            <person name="Tsai I.J."/>
            <person name="Slot J."/>
            <person name="Sipos G."/>
            <person name="Plett J."/>
            <person name="Nagy L.G."/>
            <person name="Grigoriev I.V."/>
        </authorList>
    </citation>
    <scope>NUCLEOTIDE SEQUENCE</scope>
    <source>
        <strain evidence="3">HWK02</strain>
    </source>
</reference>